<comment type="caution">
    <text evidence="2">The sequence shown here is derived from an EMBL/GenBank/DDBJ whole genome shotgun (WGS) entry which is preliminary data.</text>
</comment>
<evidence type="ECO:0000313" key="3">
    <source>
        <dbReference type="Proteomes" id="UP000605676"/>
    </source>
</evidence>
<proteinExistence type="predicted"/>
<sequence length="52" mass="5826">MKFYVDGRNEGGLPTTTPTTGAQNFDASKHWLFPIPQFKRDVNPNLEQNGSC</sequence>
<accession>A0ABS1HNI5</accession>
<dbReference type="EMBL" id="JAENRR010000059">
    <property type="protein sequence ID" value="MBK3519250.1"/>
    <property type="molecule type" value="Genomic_DNA"/>
</dbReference>
<evidence type="ECO:0000313" key="2">
    <source>
        <dbReference type="EMBL" id="MBK3519250.1"/>
    </source>
</evidence>
<protein>
    <submittedName>
        <fullName evidence="2">Uncharacterized protein</fullName>
    </submittedName>
</protein>
<dbReference type="RefSeq" id="WP_200466471.1">
    <property type="nucleotide sequence ID" value="NZ_JAENRR010000059.1"/>
</dbReference>
<evidence type="ECO:0000256" key="1">
    <source>
        <dbReference type="SAM" id="MobiDB-lite"/>
    </source>
</evidence>
<gene>
    <name evidence="2" type="ORF">JIV24_18015</name>
</gene>
<dbReference type="SUPFAM" id="SSF48452">
    <property type="entry name" value="TPR-like"/>
    <property type="match status" value="1"/>
</dbReference>
<organism evidence="2 3">
    <name type="scientific">Carboxylicivirga marina</name>
    <dbReference type="NCBI Taxonomy" id="2800988"/>
    <lineage>
        <taxon>Bacteria</taxon>
        <taxon>Pseudomonadati</taxon>
        <taxon>Bacteroidota</taxon>
        <taxon>Bacteroidia</taxon>
        <taxon>Marinilabiliales</taxon>
        <taxon>Marinilabiliaceae</taxon>
        <taxon>Carboxylicivirga</taxon>
    </lineage>
</organism>
<dbReference type="Gene3D" id="1.25.40.390">
    <property type="match status" value="1"/>
</dbReference>
<keyword evidence="3" id="KW-1185">Reference proteome</keyword>
<dbReference type="InterPro" id="IPR011990">
    <property type="entry name" value="TPR-like_helical_dom_sf"/>
</dbReference>
<dbReference type="Proteomes" id="UP000605676">
    <property type="component" value="Unassembled WGS sequence"/>
</dbReference>
<feature type="region of interest" description="Disordered" evidence="1">
    <location>
        <begin position="1"/>
        <end position="23"/>
    </location>
</feature>
<reference evidence="2 3" key="1">
    <citation type="submission" date="2021-01" db="EMBL/GenBank/DDBJ databases">
        <title>Carboxyliciviraga sp.nov., isolated from coastal sediments.</title>
        <authorList>
            <person name="Lu D."/>
            <person name="Zhang T."/>
        </authorList>
    </citation>
    <scope>NUCLEOTIDE SEQUENCE [LARGE SCALE GENOMIC DNA]</scope>
    <source>
        <strain evidence="2 3">N1Y132</strain>
    </source>
</reference>
<name>A0ABS1HNI5_9BACT</name>